<accession>V4ME92</accession>
<organism evidence="1 2">
    <name type="scientific">Eutrema salsugineum</name>
    <name type="common">Saltwater cress</name>
    <name type="synonym">Sisymbrium salsugineum</name>
    <dbReference type="NCBI Taxonomy" id="72664"/>
    <lineage>
        <taxon>Eukaryota</taxon>
        <taxon>Viridiplantae</taxon>
        <taxon>Streptophyta</taxon>
        <taxon>Embryophyta</taxon>
        <taxon>Tracheophyta</taxon>
        <taxon>Spermatophyta</taxon>
        <taxon>Magnoliopsida</taxon>
        <taxon>eudicotyledons</taxon>
        <taxon>Gunneridae</taxon>
        <taxon>Pentapetalae</taxon>
        <taxon>rosids</taxon>
        <taxon>malvids</taxon>
        <taxon>Brassicales</taxon>
        <taxon>Brassicaceae</taxon>
        <taxon>Eutremeae</taxon>
        <taxon>Eutrema</taxon>
    </lineage>
</organism>
<dbReference type="AlphaFoldDB" id="V4ME92"/>
<sequence>MRTRSGEAFSNTASNPLVFFKGVLGDDCSGSVEFRCGGLGWKLELLETHE</sequence>
<name>V4ME92_EUTSA</name>
<evidence type="ECO:0000313" key="2">
    <source>
        <dbReference type="Proteomes" id="UP000030689"/>
    </source>
</evidence>
<reference evidence="1 2" key="1">
    <citation type="journal article" date="2013" name="Front. Plant Sci.">
        <title>The Reference Genome of the Halophytic Plant Eutrema salsugineum.</title>
        <authorList>
            <person name="Yang R."/>
            <person name="Jarvis D.E."/>
            <person name="Chen H."/>
            <person name="Beilstein M.A."/>
            <person name="Grimwood J."/>
            <person name="Jenkins J."/>
            <person name="Shu S."/>
            <person name="Prochnik S."/>
            <person name="Xin M."/>
            <person name="Ma C."/>
            <person name="Schmutz J."/>
            <person name="Wing R.A."/>
            <person name="Mitchell-Olds T."/>
            <person name="Schumaker K.S."/>
            <person name="Wang X."/>
        </authorList>
    </citation>
    <scope>NUCLEOTIDE SEQUENCE [LARGE SCALE GENOMIC DNA]</scope>
</reference>
<gene>
    <name evidence="1" type="ORF">EUTSA_v10023797mg</name>
</gene>
<evidence type="ECO:0000313" key="1">
    <source>
        <dbReference type="EMBL" id="ESQ29571.1"/>
    </source>
</evidence>
<protein>
    <submittedName>
        <fullName evidence="1">Uncharacterized protein</fullName>
    </submittedName>
</protein>
<keyword evidence="2" id="KW-1185">Reference proteome</keyword>
<dbReference type="Proteomes" id="UP000030689">
    <property type="component" value="Unassembled WGS sequence"/>
</dbReference>
<dbReference type="KEGG" id="eus:EUTSA_v10023797mg"/>
<dbReference type="EMBL" id="KI517881">
    <property type="protein sequence ID" value="ESQ29571.1"/>
    <property type="molecule type" value="Genomic_DNA"/>
</dbReference>
<proteinExistence type="predicted"/>
<dbReference type="Gramene" id="ESQ29571">
    <property type="protein sequence ID" value="ESQ29571"/>
    <property type="gene ID" value="EUTSA_v10023797mg"/>
</dbReference>